<proteinExistence type="predicted"/>
<dbReference type="PANTHER" id="PTHR39394">
    <property type="entry name" value="YALI0E31793P"/>
    <property type="match status" value="1"/>
</dbReference>
<organism evidence="3 4">
    <name type="scientific">Neoarthrinium moseri</name>
    <dbReference type="NCBI Taxonomy" id="1658444"/>
    <lineage>
        <taxon>Eukaryota</taxon>
        <taxon>Fungi</taxon>
        <taxon>Dikarya</taxon>
        <taxon>Ascomycota</taxon>
        <taxon>Pezizomycotina</taxon>
        <taxon>Sordariomycetes</taxon>
        <taxon>Xylariomycetidae</taxon>
        <taxon>Amphisphaeriales</taxon>
        <taxon>Apiosporaceae</taxon>
        <taxon>Neoarthrinium</taxon>
    </lineage>
</organism>
<feature type="compositionally biased region" description="Basic and acidic residues" evidence="1">
    <location>
        <begin position="45"/>
        <end position="59"/>
    </location>
</feature>
<reference evidence="3" key="1">
    <citation type="submission" date="2021-03" db="EMBL/GenBank/DDBJ databases">
        <title>Revisited historic fungal species revealed as producer of novel bioactive compounds through whole genome sequencing and comparative genomics.</title>
        <authorList>
            <person name="Vignolle G.A."/>
            <person name="Hochenegger N."/>
            <person name="Mach R.L."/>
            <person name="Mach-Aigner A.R."/>
            <person name="Javad Rahimi M."/>
            <person name="Salim K.A."/>
            <person name="Chan C.M."/>
            <person name="Lim L.B.L."/>
            <person name="Cai F."/>
            <person name="Druzhinina I.S."/>
            <person name="U'Ren J.M."/>
            <person name="Derntl C."/>
        </authorList>
    </citation>
    <scope>NUCLEOTIDE SEQUENCE</scope>
    <source>
        <strain evidence="3">TUCIM 5799</strain>
    </source>
</reference>
<dbReference type="InterPro" id="IPR018961">
    <property type="entry name" value="DnaJ_homolog_subfam-C_membr-28"/>
</dbReference>
<dbReference type="AlphaFoldDB" id="A0A9P9WM05"/>
<feature type="region of interest" description="Disordered" evidence="1">
    <location>
        <begin position="359"/>
        <end position="378"/>
    </location>
</feature>
<dbReference type="Proteomes" id="UP000829685">
    <property type="component" value="Unassembled WGS sequence"/>
</dbReference>
<keyword evidence="4" id="KW-1185">Reference proteome</keyword>
<protein>
    <recommendedName>
        <fullName evidence="2">DnaJ homologue subfamily C member 28 conserved domain-containing protein</fullName>
    </recommendedName>
</protein>
<feature type="region of interest" description="Disordered" evidence="1">
    <location>
        <begin position="167"/>
        <end position="201"/>
    </location>
</feature>
<gene>
    <name evidence="3" type="ORF">JX265_006643</name>
</gene>
<feature type="region of interest" description="Disordered" evidence="1">
    <location>
        <begin position="406"/>
        <end position="432"/>
    </location>
</feature>
<dbReference type="PANTHER" id="PTHR39394:SF1">
    <property type="entry name" value="DNAJ HOMOLOGUE SUBFAMILY C MEMBER 28 CONSERVED DOMAIN-CONTAINING PROTEIN"/>
    <property type="match status" value="1"/>
</dbReference>
<evidence type="ECO:0000259" key="2">
    <source>
        <dbReference type="Pfam" id="PF09350"/>
    </source>
</evidence>
<feature type="domain" description="DnaJ homologue subfamily C member 28 conserved" evidence="2">
    <location>
        <begin position="255"/>
        <end position="324"/>
    </location>
</feature>
<accession>A0A9P9WM05</accession>
<name>A0A9P9WM05_9PEZI</name>
<evidence type="ECO:0000256" key="1">
    <source>
        <dbReference type="SAM" id="MobiDB-lite"/>
    </source>
</evidence>
<evidence type="ECO:0000313" key="4">
    <source>
        <dbReference type="Proteomes" id="UP000829685"/>
    </source>
</evidence>
<feature type="region of interest" description="Disordered" evidence="1">
    <location>
        <begin position="498"/>
        <end position="519"/>
    </location>
</feature>
<comment type="caution">
    <text evidence="3">The sequence shown here is derived from an EMBL/GenBank/DDBJ whole genome shotgun (WGS) entry which is preliminary data.</text>
</comment>
<dbReference type="Pfam" id="PF09350">
    <property type="entry name" value="DJC28_CD"/>
    <property type="match status" value="1"/>
</dbReference>
<feature type="region of interest" description="Disordered" evidence="1">
    <location>
        <begin position="28"/>
        <end position="94"/>
    </location>
</feature>
<dbReference type="EMBL" id="JAFIMR010000015">
    <property type="protein sequence ID" value="KAI1869553.1"/>
    <property type="molecule type" value="Genomic_DNA"/>
</dbReference>
<sequence>MMAGIARSPYICSRCVGARARRRLHEAGSQALGLRCSSSNAQSSPDKHHSSEPDSKHEASAQSDTKPEPGPMARRLEEATEEALFSGGRAGRRAVEDAGFSEELKERLLAKVKDAQFRSEHAAAFAEAGMPSSAGQGTRLNAASQAWTGEESTEDAVLRMLNDARKPLSPSLRGKPKLPDLKPIDMRLSPKNSASAGQRAAGARDKAAIYTGMGMKNADKGLSDEEREKLREQLRDRFRPAARALPNTLTGLASLANERIEDAIARGQFKNIPRGKGVERDTRSDNPFVDTTEYIMNKMIKRQDIVPPWIEKQQELVKTAHTFRTRLRNDWKRYAARMIASKGGSLEAQMKRARRYAEAEQLHNPRKRNPEQISVPTNSTEDPVMVKIREQLDTELTDELAGVETATQRTLAEPSSPEKTDVPPVPEPPLPPPFRDPDWLRTEQSYMNLAITNLNSLTRSYNLMAPELAKKPYFTLERELNACYADVAPQLAEAIKDRAARPSKPPPEAGGLRPGGILDRFNGETHRSKIYESKTPHYGLREMWRDLFNRDAR</sequence>
<feature type="compositionally biased region" description="Pro residues" evidence="1">
    <location>
        <begin position="423"/>
        <end position="432"/>
    </location>
</feature>
<evidence type="ECO:0000313" key="3">
    <source>
        <dbReference type="EMBL" id="KAI1869553.1"/>
    </source>
</evidence>